<dbReference type="Proteomes" id="UP001311915">
    <property type="component" value="Unassembled WGS sequence"/>
</dbReference>
<dbReference type="EMBL" id="JAWPEI010000011">
    <property type="protein sequence ID" value="KAK4710155.1"/>
    <property type="molecule type" value="Genomic_DNA"/>
</dbReference>
<dbReference type="InterPro" id="IPR013187">
    <property type="entry name" value="F-box-assoc_dom_typ3"/>
</dbReference>
<dbReference type="Pfam" id="PF08268">
    <property type="entry name" value="FBA_3"/>
    <property type="match status" value="1"/>
</dbReference>
<dbReference type="Pfam" id="PF00646">
    <property type="entry name" value="F-box"/>
    <property type="match status" value="1"/>
</dbReference>
<dbReference type="InterPro" id="IPR017451">
    <property type="entry name" value="F-box-assoc_interact_dom"/>
</dbReference>
<dbReference type="PANTHER" id="PTHR31672:SF13">
    <property type="entry name" value="F-BOX PROTEIN CPR30-LIKE"/>
    <property type="match status" value="1"/>
</dbReference>
<reference evidence="2 3" key="1">
    <citation type="submission" date="2023-10" db="EMBL/GenBank/DDBJ databases">
        <title>Genome-Wide Identification Analysis in wild type Solanum Pinnatisectum Reveals Some Genes Defensing Phytophthora Infestans.</title>
        <authorList>
            <person name="Sun C."/>
        </authorList>
    </citation>
    <scope>NUCLEOTIDE SEQUENCE [LARGE SCALE GENOMIC DNA]</scope>
    <source>
        <strain evidence="2">LQN</strain>
        <tissue evidence="2">Leaf</tissue>
    </source>
</reference>
<feature type="domain" description="F-box" evidence="1">
    <location>
        <begin position="10"/>
        <end position="50"/>
    </location>
</feature>
<name>A0AAV9K9X2_9SOLN</name>
<dbReference type="InterPro" id="IPR036047">
    <property type="entry name" value="F-box-like_dom_sf"/>
</dbReference>
<proteinExistence type="predicted"/>
<evidence type="ECO:0000259" key="1">
    <source>
        <dbReference type="SMART" id="SM00256"/>
    </source>
</evidence>
<gene>
    <name evidence="2" type="ORF">R3W88_004668</name>
</gene>
<sequence length="355" mass="41615">MDSRSKIRNFPEDIVYSILLELPVKSLSRFKSCCKSWHCCIDDPDFINRQKIIFVNLYPQRRARQFKIVSTEASIRADSKVVCLNEPNIPGFFSDYFYLRVFSCSGLVFMTAQYPGNSMTLWNPAVGNTNSFQILFSRVKRKILFWYLVICVHQYLINMHPRYIVEVYSVKNQCWRIIHNIFPVPNDLSYLYNGQVSLNGVIHRMSHNGEEYKIISFHLADEKFTVTPMPSTCGKHPELHAWEDRVCVFTTVDKEILVWSLEKDRKTALLTWNYIDKLPTLFSLIETPSLPVGNFICIKENGNILWRRHEDSFIEYDLLKNEYTEFMPPTQVPNFISVNKALYVESLVSLKISWD</sequence>
<dbReference type="InterPro" id="IPR001810">
    <property type="entry name" value="F-box_dom"/>
</dbReference>
<dbReference type="PANTHER" id="PTHR31672">
    <property type="entry name" value="BNACNNG10540D PROTEIN"/>
    <property type="match status" value="1"/>
</dbReference>
<dbReference type="SMART" id="SM00256">
    <property type="entry name" value="FBOX"/>
    <property type="match status" value="1"/>
</dbReference>
<evidence type="ECO:0000313" key="2">
    <source>
        <dbReference type="EMBL" id="KAK4710155.1"/>
    </source>
</evidence>
<dbReference type="SUPFAM" id="SSF81383">
    <property type="entry name" value="F-box domain"/>
    <property type="match status" value="1"/>
</dbReference>
<evidence type="ECO:0000313" key="3">
    <source>
        <dbReference type="Proteomes" id="UP001311915"/>
    </source>
</evidence>
<organism evidence="2 3">
    <name type="scientific">Solanum pinnatisectum</name>
    <name type="common">tansyleaf nightshade</name>
    <dbReference type="NCBI Taxonomy" id="50273"/>
    <lineage>
        <taxon>Eukaryota</taxon>
        <taxon>Viridiplantae</taxon>
        <taxon>Streptophyta</taxon>
        <taxon>Embryophyta</taxon>
        <taxon>Tracheophyta</taxon>
        <taxon>Spermatophyta</taxon>
        <taxon>Magnoliopsida</taxon>
        <taxon>eudicotyledons</taxon>
        <taxon>Gunneridae</taxon>
        <taxon>Pentapetalae</taxon>
        <taxon>asterids</taxon>
        <taxon>lamiids</taxon>
        <taxon>Solanales</taxon>
        <taxon>Solanaceae</taxon>
        <taxon>Solanoideae</taxon>
        <taxon>Solaneae</taxon>
        <taxon>Solanum</taxon>
    </lineage>
</organism>
<dbReference type="NCBIfam" id="TIGR01640">
    <property type="entry name" value="F_box_assoc_1"/>
    <property type="match status" value="1"/>
</dbReference>
<comment type="caution">
    <text evidence="2">The sequence shown here is derived from an EMBL/GenBank/DDBJ whole genome shotgun (WGS) entry which is preliminary data.</text>
</comment>
<dbReference type="AlphaFoldDB" id="A0AAV9K9X2"/>
<protein>
    <recommendedName>
        <fullName evidence="1">F-box domain-containing protein</fullName>
    </recommendedName>
</protein>
<dbReference type="InterPro" id="IPR050796">
    <property type="entry name" value="SCF_F-box_component"/>
</dbReference>
<dbReference type="Gene3D" id="1.20.1280.50">
    <property type="match status" value="1"/>
</dbReference>
<keyword evidence="3" id="KW-1185">Reference proteome</keyword>
<accession>A0AAV9K9X2</accession>